<dbReference type="PANTHER" id="PTHR24350">
    <property type="entry name" value="SERINE/THREONINE-PROTEIN KINASE IAL-RELATED"/>
    <property type="match status" value="1"/>
</dbReference>
<dbReference type="PROSITE" id="PS50011">
    <property type="entry name" value="PROTEIN_KINASE_DOM"/>
    <property type="match status" value="1"/>
</dbReference>
<dbReference type="Pfam" id="PF00069">
    <property type="entry name" value="Pkinase"/>
    <property type="match status" value="1"/>
</dbReference>
<dbReference type="InParanoid" id="A2EB76"/>
<proteinExistence type="inferred from homology"/>
<reference evidence="12" key="2">
    <citation type="journal article" date="2007" name="Science">
        <title>Draft genome sequence of the sexually transmitted pathogen Trichomonas vaginalis.</title>
        <authorList>
            <person name="Carlton J.M."/>
            <person name="Hirt R.P."/>
            <person name="Silva J.C."/>
            <person name="Delcher A.L."/>
            <person name="Schatz M."/>
            <person name="Zhao Q."/>
            <person name="Wortman J.R."/>
            <person name="Bidwell S.L."/>
            <person name="Alsmark U.C.M."/>
            <person name="Besteiro S."/>
            <person name="Sicheritz-Ponten T."/>
            <person name="Noel C.J."/>
            <person name="Dacks J.B."/>
            <person name="Foster P.G."/>
            <person name="Simillion C."/>
            <person name="Van de Peer Y."/>
            <person name="Miranda-Saavedra D."/>
            <person name="Barton G.J."/>
            <person name="Westrop G.D."/>
            <person name="Mueller S."/>
            <person name="Dessi D."/>
            <person name="Fiori P.L."/>
            <person name="Ren Q."/>
            <person name="Paulsen I."/>
            <person name="Zhang H."/>
            <person name="Bastida-Corcuera F.D."/>
            <person name="Simoes-Barbosa A."/>
            <person name="Brown M.T."/>
            <person name="Hayes R.D."/>
            <person name="Mukherjee M."/>
            <person name="Okumura C.Y."/>
            <person name="Schneider R."/>
            <person name="Smith A.J."/>
            <person name="Vanacova S."/>
            <person name="Villalvazo M."/>
            <person name="Haas B.J."/>
            <person name="Pertea M."/>
            <person name="Feldblyum T.V."/>
            <person name="Utterback T.R."/>
            <person name="Shu C.L."/>
            <person name="Osoegawa K."/>
            <person name="de Jong P.J."/>
            <person name="Hrdy I."/>
            <person name="Horvathova L."/>
            <person name="Zubacova Z."/>
            <person name="Dolezal P."/>
            <person name="Malik S.B."/>
            <person name="Logsdon J.M. Jr."/>
            <person name="Henze K."/>
            <person name="Gupta A."/>
            <person name="Wang C.C."/>
            <person name="Dunne R.L."/>
            <person name="Upcroft J.A."/>
            <person name="Upcroft P."/>
            <person name="White O."/>
            <person name="Salzberg S.L."/>
            <person name="Tang P."/>
            <person name="Chiu C.-H."/>
            <person name="Lee Y.-S."/>
            <person name="Embley T.M."/>
            <person name="Coombs G.H."/>
            <person name="Mottram J.C."/>
            <person name="Tachezy J."/>
            <person name="Fraser-Liggett C.M."/>
            <person name="Johnson P.J."/>
        </authorList>
    </citation>
    <scope>NUCLEOTIDE SEQUENCE [LARGE SCALE GENOMIC DNA]</scope>
    <source>
        <strain evidence="12">G3</strain>
    </source>
</reference>
<protein>
    <submittedName>
        <fullName evidence="12">CAMK family protein kinase</fullName>
    </submittedName>
</protein>
<evidence type="ECO:0000256" key="7">
    <source>
        <dbReference type="PIRSR" id="PIRSR630616-2"/>
    </source>
</evidence>
<sequence length="333" mass="38231">MNKEYERACINVDKIRIPSVVKHYNIVKTIGKGGFSVVVLGVHQKTGQKVAIKIIDREEVSKQQIFCYLENELRLISRFDHPNIVKVYDIIYEEDIIMVVMEYLECGDLQKLVSQGIFFNCHEQITIALQILSALSYLHKRGIAHRDIKPENILFDKYYNPKLIDFGLSRENCNALKTLCGTTDYLAPEVLRMKEYDGKKADLWSLGIVLHILSSNAFPFDITSEISHINKLQNNTLILNILTPGKLGMVIKSCLEFNQNLRLDCDELIKMLEESRPIFSHETMRETKIVGSKSGLPQLLTRNNTPILVPRAKQHEIMQLGMGRKRRHFSSSL</sequence>
<dbReference type="SMR" id="A2EB76"/>
<dbReference type="InterPro" id="IPR000719">
    <property type="entry name" value="Prot_kinase_dom"/>
</dbReference>
<dbReference type="PROSITE" id="PS00107">
    <property type="entry name" value="PROTEIN_KINASE_ATP"/>
    <property type="match status" value="1"/>
</dbReference>
<keyword evidence="3 7" id="KW-0547">Nucleotide-binding</keyword>
<dbReference type="OrthoDB" id="1738954at2759"/>
<dbReference type="InterPro" id="IPR011009">
    <property type="entry name" value="Kinase-like_dom_sf"/>
</dbReference>
<evidence type="ECO:0000256" key="6">
    <source>
        <dbReference type="PIRSR" id="PIRSR630616-1"/>
    </source>
</evidence>
<gene>
    <name evidence="12" type="ORF">TVAG_274860</name>
</gene>
<dbReference type="FunFam" id="3.30.200.20:FF:000003">
    <property type="entry name" value="Non-specific serine/threonine protein kinase"/>
    <property type="match status" value="1"/>
</dbReference>
<dbReference type="VEuPathDB" id="TrichDB:TVAG_274860"/>
<keyword evidence="5 7" id="KW-0067">ATP-binding</keyword>
<dbReference type="EMBL" id="DS113344">
    <property type="protein sequence ID" value="EAY10122.1"/>
    <property type="molecule type" value="Genomic_DNA"/>
</dbReference>
<reference evidence="12" key="1">
    <citation type="submission" date="2006-10" db="EMBL/GenBank/DDBJ databases">
        <authorList>
            <person name="Amadeo P."/>
            <person name="Zhao Q."/>
            <person name="Wortman J."/>
            <person name="Fraser-Liggett C."/>
            <person name="Carlton J."/>
        </authorList>
    </citation>
    <scope>NUCLEOTIDE SEQUENCE</scope>
    <source>
        <strain evidence="12">G3</strain>
    </source>
</reference>
<evidence type="ECO:0000313" key="13">
    <source>
        <dbReference type="Proteomes" id="UP000001542"/>
    </source>
</evidence>
<feature type="domain" description="Protein kinase" evidence="11">
    <location>
        <begin position="24"/>
        <end position="279"/>
    </location>
</feature>
<name>A2EB76_TRIV3</name>
<keyword evidence="1 10" id="KW-0723">Serine/threonine-protein kinase</keyword>
<dbReference type="RefSeq" id="XP_001322345.1">
    <property type="nucleotide sequence ID" value="XM_001322310.1"/>
</dbReference>
<comment type="similarity">
    <text evidence="10">Belongs to the protein kinase superfamily.</text>
</comment>
<evidence type="ECO:0000259" key="11">
    <source>
        <dbReference type="PROSITE" id="PS50011"/>
    </source>
</evidence>
<evidence type="ECO:0000256" key="5">
    <source>
        <dbReference type="ARBA" id="ARBA00022840"/>
    </source>
</evidence>
<feature type="cross-link" description="Glycyl lysine isopeptide (Lys-Gly) (interchain with G-Cter in SUMO2)" evidence="8">
    <location>
        <position position="149"/>
    </location>
</feature>
<dbReference type="VEuPathDB" id="TrichDB:TVAGG3_0354040"/>
<evidence type="ECO:0000256" key="2">
    <source>
        <dbReference type="ARBA" id="ARBA00022679"/>
    </source>
</evidence>
<dbReference type="GO" id="GO:0005524">
    <property type="term" value="F:ATP binding"/>
    <property type="evidence" value="ECO:0007669"/>
    <property type="project" value="UniProtKB-UniRule"/>
</dbReference>
<evidence type="ECO:0000256" key="9">
    <source>
        <dbReference type="PROSITE-ProRule" id="PRU10141"/>
    </source>
</evidence>
<feature type="binding site" evidence="7 9">
    <location>
        <position position="53"/>
    </location>
    <ligand>
        <name>ATP</name>
        <dbReference type="ChEBI" id="CHEBI:30616"/>
    </ligand>
</feature>
<dbReference type="SMART" id="SM00220">
    <property type="entry name" value="S_TKc"/>
    <property type="match status" value="1"/>
</dbReference>
<accession>A2EB76</accession>
<dbReference type="Gene3D" id="1.10.510.10">
    <property type="entry name" value="Transferase(Phosphotransferase) domain 1"/>
    <property type="match status" value="1"/>
</dbReference>
<evidence type="ECO:0000256" key="10">
    <source>
        <dbReference type="RuleBase" id="RU000304"/>
    </source>
</evidence>
<dbReference type="AlphaFoldDB" id="A2EB76"/>
<feature type="active site" description="Proton acceptor" evidence="6">
    <location>
        <position position="147"/>
    </location>
</feature>
<dbReference type="eggNOG" id="KOG0583">
    <property type="taxonomic scope" value="Eukaryota"/>
</dbReference>
<dbReference type="InterPro" id="IPR008271">
    <property type="entry name" value="Ser/Thr_kinase_AS"/>
</dbReference>
<keyword evidence="13" id="KW-1185">Reference proteome</keyword>
<feature type="binding site" evidence="7">
    <location>
        <begin position="151"/>
        <end position="152"/>
    </location>
    <ligand>
        <name>ATP</name>
        <dbReference type="ChEBI" id="CHEBI:30616"/>
    </ligand>
</feature>
<organism evidence="12 13">
    <name type="scientific">Trichomonas vaginalis (strain ATCC PRA-98 / G3)</name>
    <dbReference type="NCBI Taxonomy" id="412133"/>
    <lineage>
        <taxon>Eukaryota</taxon>
        <taxon>Metamonada</taxon>
        <taxon>Parabasalia</taxon>
        <taxon>Trichomonadida</taxon>
        <taxon>Trichomonadidae</taxon>
        <taxon>Trichomonas</taxon>
    </lineage>
</organism>
<evidence type="ECO:0000313" key="12">
    <source>
        <dbReference type="EMBL" id="EAY10122.1"/>
    </source>
</evidence>
<dbReference type="SUPFAM" id="SSF56112">
    <property type="entry name" value="Protein kinase-like (PK-like)"/>
    <property type="match status" value="1"/>
</dbReference>
<dbReference type="InterPro" id="IPR030616">
    <property type="entry name" value="Aur-like"/>
</dbReference>
<dbReference type="KEGG" id="tva:4768053"/>
<keyword evidence="4 12" id="KW-0418">Kinase</keyword>
<feature type="binding site" evidence="7">
    <location>
        <position position="165"/>
    </location>
    <ligand>
        <name>ATP</name>
        <dbReference type="ChEBI" id="CHEBI:30616"/>
    </ligand>
</feature>
<dbReference type="InterPro" id="IPR017441">
    <property type="entry name" value="Protein_kinase_ATP_BS"/>
</dbReference>
<evidence type="ECO:0000256" key="3">
    <source>
        <dbReference type="ARBA" id="ARBA00022741"/>
    </source>
</evidence>
<evidence type="ECO:0000256" key="8">
    <source>
        <dbReference type="PIRSR" id="PIRSR630616-3"/>
    </source>
</evidence>
<evidence type="ECO:0000256" key="4">
    <source>
        <dbReference type="ARBA" id="ARBA00022777"/>
    </source>
</evidence>
<evidence type="ECO:0000256" key="1">
    <source>
        <dbReference type="ARBA" id="ARBA00022527"/>
    </source>
</evidence>
<dbReference type="GO" id="GO:0004674">
    <property type="term" value="F:protein serine/threonine kinase activity"/>
    <property type="evidence" value="ECO:0000318"/>
    <property type="project" value="GO_Central"/>
</dbReference>
<dbReference type="PROSITE" id="PS00108">
    <property type="entry name" value="PROTEIN_KINASE_ST"/>
    <property type="match status" value="1"/>
</dbReference>
<dbReference type="FunFam" id="1.10.510.10:FF:000578">
    <property type="entry name" value="CAMK family protein kinase"/>
    <property type="match status" value="1"/>
</dbReference>
<keyword evidence="2" id="KW-0808">Transferase</keyword>
<dbReference type="STRING" id="5722.A2EB76"/>
<dbReference type="Proteomes" id="UP000001542">
    <property type="component" value="Unassembled WGS sequence"/>
</dbReference>